<evidence type="ECO:0000313" key="10">
    <source>
        <dbReference type="Proteomes" id="UP000244450"/>
    </source>
</evidence>
<comment type="caution">
    <text evidence="9">The sequence shown here is derived from an EMBL/GenBank/DDBJ whole genome shotgun (WGS) entry which is preliminary data.</text>
</comment>
<evidence type="ECO:0000259" key="8">
    <source>
        <dbReference type="Pfam" id="PF14322"/>
    </source>
</evidence>
<protein>
    <submittedName>
        <fullName evidence="9">RagB/SusD family nutrient uptake outer membrane protein</fullName>
    </submittedName>
</protein>
<evidence type="ECO:0000259" key="7">
    <source>
        <dbReference type="Pfam" id="PF07980"/>
    </source>
</evidence>
<dbReference type="InterPro" id="IPR033985">
    <property type="entry name" value="SusD-like_N"/>
</dbReference>
<feature type="domain" description="RagB/SusD" evidence="7">
    <location>
        <begin position="359"/>
        <end position="519"/>
    </location>
</feature>
<evidence type="ECO:0000256" key="5">
    <source>
        <dbReference type="ARBA" id="ARBA00023237"/>
    </source>
</evidence>
<keyword evidence="4" id="KW-0472">Membrane</keyword>
<name>A0A2T7BJJ9_9BACT</name>
<evidence type="ECO:0000256" key="4">
    <source>
        <dbReference type="ARBA" id="ARBA00023136"/>
    </source>
</evidence>
<reference evidence="9 10" key="1">
    <citation type="submission" date="2018-04" db="EMBL/GenBank/DDBJ databases">
        <title>Chitinophaga fuyangensis sp. nov., isolated from soil in a chemical factory.</title>
        <authorList>
            <person name="Chen K."/>
        </authorList>
    </citation>
    <scope>NUCLEOTIDE SEQUENCE [LARGE SCALE GENOMIC DNA]</scope>
    <source>
        <strain evidence="9 10">LY-1</strain>
    </source>
</reference>
<feature type="domain" description="SusD-like N-terminal" evidence="8">
    <location>
        <begin position="37"/>
        <end position="221"/>
    </location>
</feature>
<dbReference type="InterPro" id="IPR011990">
    <property type="entry name" value="TPR-like_helical_dom_sf"/>
</dbReference>
<dbReference type="PROSITE" id="PS51257">
    <property type="entry name" value="PROKAR_LIPOPROTEIN"/>
    <property type="match status" value="1"/>
</dbReference>
<accession>A0A2T7BJJ9</accession>
<proteinExistence type="inferred from homology"/>
<dbReference type="EMBL" id="QCYK01000002">
    <property type="protein sequence ID" value="PUZ26458.1"/>
    <property type="molecule type" value="Genomic_DNA"/>
</dbReference>
<dbReference type="AlphaFoldDB" id="A0A2T7BJJ9"/>
<comment type="subcellular location">
    <subcellularLocation>
        <location evidence="1">Cell outer membrane</location>
    </subcellularLocation>
</comment>
<organism evidence="9 10">
    <name type="scientific">Chitinophaga parva</name>
    <dbReference type="NCBI Taxonomy" id="2169414"/>
    <lineage>
        <taxon>Bacteria</taxon>
        <taxon>Pseudomonadati</taxon>
        <taxon>Bacteroidota</taxon>
        <taxon>Chitinophagia</taxon>
        <taxon>Chitinophagales</taxon>
        <taxon>Chitinophagaceae</taxon>
        <taxon>Chitinophaga</taxon>
    </lineage>
</organism>
<dbReference type="SUPFAM" id="SSF48452">
    <property type="entry name" value="TPR-like"/>
    <property type="match status" value="1"/>
</dbReference>
<dbReference type="GO" id="GO:0009279">
    <property type="term" value="C:cell outer membrane"/>
    <property type="evidence" value="ECO:0007669"/>
    <property type="project" value="UniProtKB-SubCell"/>
</dbReference>
<dbReference type="Gene3D" id="1.25.40.390">
    <property type="match status" value="1"/>
</dbReference>
<keyword evidence="5" id="KW-0998">Cell outer membrane</keyword>
<dbReference type="RefSeq" id="WP_108688294.1">
    <property type="nucleotide sequence ID" value="NZ_QCYK01000002.1"/>
</dbReference>
<gene>
    <name evidence="9" type="ORF">DCC81_16940</name>
</gene>
<keyword evidence="3 6" id="KW-0732">Signal</keyword>
<sequence length="521" mass="58939">MKKFIIAAAGLFLLASCSKSFLDKGPVDKKTIENFYKTPADGMEALTAAYDGLQYGDYDNITLVSEIASDNCFGGGGESDLPWKRWDRVENDVNLNEGAWTRYYTGIYRANILLAHLNDIDWGADSTLKVRYRAEARFLRAYFYFDLVRMFGNVPLVDHPLAPAELQMKQAAPADVYKFIVEDLEAAAADLKPVSYSAIPTSEYGRVTKWAAEALLGRVFLFYTGYYQQPDVAGVLTKAQTRTYIDDVINQSGYGLVDSFPTLWQSSRKAFVGEDNKETVFAIKFTYKGLGDWNKHDGNRMQVDIGIRNAVDTPYYKGWGAGTVTPKLWNSYETGDTRRGATIISINDEKLGVPTPFPQYTGYFWKKYAMMYDDRPDQPSIGGDFQIDNYYDFVCIRFADVLLMGAELNLDGDLAKAQGYYDRVRDRAFRNHSHTHTLTNDANGLQLIFKERNLELALEGIRYWDLLRQGMTKTKAEIDNNSTDPQFQVTFRPETKGLFQIPQQEISVSNGALVQNPGWSN</sequence>
<dbReference type="OrthoDB" id="618454at2"/>
<evidence type="ECO:0000256" key="2">
    <source>
        <dbReference type="ARBA" id="ARBA00006275"/>
    </source>
</evidence>
<feature type="signal peptide" evidence="6">
    <location>
        <begin position="1"/>
        <end position="22"/>
    </location>
</feature>
<comment type="similarity">
    <text evidence="2">Belongs to the SusD family.</text>
</comment>
<dbReference type="Pfam" id="PF07980">
    <property type="entry name" value="SusD_RagB"/>
    <property type="match status" value="1"/>
</dbReference>
<evidence type="ECO:0000256" key="3">
    <source>
        <dbReference type="ARBA" id="ARBA00022729"/>
    </source>
</evidence>
<dbReference type="Pfam" id="PF14322">
    <property type="entry name" value="SusD-like_3"/>
    <property type="match status" value="1"/>
</dbReference>
<evidence type="ECO:0000313" key="9">
    <source>
        <dbReference type="EMBL" id="PUZ26458.1"/>
    </source>
</evidence>
<dbReference type="Proteomes" id="UP000244450">
    <property type="component" value="Unassembled WGS sequence"/>
</dbReference>
<dbReference type="CDD" id="cd08977">
    <property type="entry name" value="SusD"/>
    <property type="match status" value="1"/>
</dbReference>
<feature type="chain" id="PRO_5015648912" evidence="6">
    <location>
        <begin position="23"/>
        <end position="521"/>
    </location>
</feature>
<evidence type="ECO:0000256" key="1">
    <source>
        <dbReference type="ARBA" id="ARBA00004442"/>
    </source>
</evidence>
<dbReference type="InterPro" id="IPR012944">
    <property type="entry name" value="SusD_RagB_dom"/>
</dbReference>
<evidence type="ECO:0000256" key="6">
    <source>
        <dbReference type="SAM" id="SignalP"/>
    </source>
</evidence>
<keyword evidence="10" id="KW-1185">Reference proteome</keyword>